<protein>
    <submittedName>
        <fullName evidence="2">Spermine/spermidine synthase</fullName>
    </submittedName>
</protein>
<evidence type="ECO:0000313" key="2">
    <source>
        <dbReference type="EMBL" id="MCM3714699.1"/>
    </source>
</evidence>
<dbReference type="RefSeq" id="WP_251223468.1">
    <property type="nucleotide sequence ID" value="NZ_JAMBOL010000009.1"/>
</dbReference>
<dbReference type="GO" id="GO:0006596">
    <property type="term" value="P:polyamine biosynthetic process"/>
    <property type="evidence" value="ECO:0007669"/>
    <property type="project" value="UniProtKB-KW"/>
</dbReference>
<dbReference type="Gene3D" id="3.40.50.150">
    <property type="entry name" value="Vaccinia Virus protein VP39"/>
    <property type="match status" value="1"/>
</dbReference>
<dbReference type="PANTHER" id="PTHR43317">
    <property type="entry name" value="THERMOSPERMINE SYNTHASE ACAULIS5"/>
    <property type="match status" value="1"/>
</dbReference>
<accession>A0A9X2DPH8</accession>
<dbReference type="Pfam" id="PF01564">
    <property type="entry name" value="Spermine_synth"/>
    <property type="match status" value="1"/>
</dbReference>
<dbReference type="SUPFAM" id="SSF53335">
    <property type="entry name" value="S-adenosyl-L-methionine-dependent methyltransferases"/>
    <property type="match status" value="1"/>
</dbReference>
<keyword evidence="3" id="KW-1185">Reference proteome</keyword>
<dbReference type="EMBL" id="JAMBOL010000009">
    <property type="protein sequence ID" value="MCM3714699.1"/>
    <property type="molecule type" value="Genomic_DNA"/>
</dbReference>
<name>A0A9X2DPH8_9BACI</name>
<reference evidence="2" key="1">
    <citation type="submission" date="2022-05" db="EMBL/GenBank/DDBJ databases">
        <title>Comparative Genomics of Spacecraft Associated Microbes.</title>
        <authorList>
            <person name="Tran M.T."/>
            <person name="Wright A."/>
            <person name="Seuylemezian A."/>
            <person name="Eisen J."/>
            <person name="Coil D."/>
        </authorList>
    </citation>
    <scope>NUCLEOTIDE SEQUENCE</scope>
    <source>
        <strain evidence="2">214.1.1</strain>
    </source>
</reference>
<comment type="caution">
    <text evidence="2">The sequence shown here is derived from an EMBL/GenBank/DDBJ whole genome shotgun (WGS) entry which is preliminary data.</text>
</comment>
<gene>
    <name evidence="2" type="ORF">M3202_11480</name>
</gene>
<organism evidence="2 3">
    <name type="scientific">Halalkalibacter oceani</name>
    <dbReference type="NCBI Taxonomy" id="1653776"/>
    <lineage>
        <taxon>Bacteria</taxon>
        <taxon>Bacillati</taxon>
        <taxon>Bacillota</taxon>
        <taxon>Bacilli</taxon>
        <taxon>Bacillales</taxon>
        <taxon>Bacillaceae</taxon>
        <taxon>Halalkalibacter</taxon>
    </lineage>
</organism>
<sequence>MKKVVVLERGKSVFGDEIQLQQREQDFEIISNGVFLMSTENGQSEREMVKKAKAVMKRNPHRVLVGGLGVGHTADQVLREGDDANVHIVEIEPKIVEWQYKYLYPFSNGILQREGASLIIADIGFWLERNPLCYDLICLDTDNGPDWIVADRNAKLYRNEGLDLLYHRVTQGGAVSFWSASRSQAFFQLLKEKFDRVYEYPVKVSATSQLPPDYVYIGCKD</sequence>
<keyword evidence="1" id="KW-0620">Polyamine biosynthesis</keyword>
<dbReference type="InterPro" id="IPR029063">
    <property type="entry name" value="SAM-dependent_MTases_sf"/>
</dbReference>
<dbReference type="PANTHER" id="PTHR43317:SF3">
    <property type="entry name" value="BLR2883 PROTEIN"/>
    <property type="match status" value="1"/>
</dbReference>
<dbReference type="AlphaFoldDB" id="A0A9X2DPH8"/>
<evidence type="ECO:0000313" key="3">
    <source>
        <dbReference type="Proteomes" id="UP001139179"/>
    </source>
</evidence>
<evidence type="ECO:0000256" key="1">
    <source>
        <dbReference type="ARBA" id="ARBA00023115"/>
    </source>
</evidence>
<proteinExistence type="predicted"/>
<dbReference type="Proteomes" id="UP001139179">
    <property type="component" value="Unassembled WGS sequence"/>
</dbReference>